<reference evidence="2 3" key="1">
    <citation type="submission" date="2015-11" db="EMBL/GenBank/DDBJ databases">
        <title>Butyribacter intestini gen. nov., sp. nov., a butyric acid-producing bacterium of the family Lachnospiraceae isolated from the human faeces.</title>
        <authorList>
            <person name="Zou Y."/>
            <person name="Xue W."/>
            <person name="Luo G."/>
            <person name="Lv M."/>
        </authorList>
    </citation>
    <scope>NUCLEOTIDE SEQUENCE [LARGE SCALE GENOMIC DNA]</scope>
    <source>
        <strain evidence="2 3">ACET-33324</strain>
    </source>
</reference>
<dbReference type="CDD" id="cd00130">
    <property type="entry name" value="PAS"/>
    <property type="match status" value="1"/>
</dbReference>
<dbReference type="InterPro" id="IPR029787">
    <property type="entry name" value="Nucleotide_cyclase"/>
</dbReference>
<dbReference type="InterPro" id="IPR001610">
    <property type="entry name" value="PAC"/>
</dbReference>
<dbReference type="SMART" id="SM00086">
    <property type="entry name" value="PAC"/>
    <property type="match status" value="1"/>
</dbReference>
<evidence type="ECO:0000259" key="1">
    <source>
        <dbReference type="PROSITE" id="PS50887"/>
    </source>
</evidence>
<dbReference type="CDD" id="cd01949">
    <property type="entry name" value="GGDEF"/>
    <property type="match status" value="1"/>
</dbReference>
<dbReference type="InterPro" id="IPR035965">
    <property type="entry name" value="PAS-like_dom_sf"/>
</dbReference>
<dbReference type="OrthoDB" id="9804955at2"/>
<sequence>MYQISNLTMSLEGYINSIPGGVHHCVMEPEFSVAYVSDGFTNITGYSIDDINSLFHGKYIEICYDADDRNILNSAINHILANISSTTIVYKIRHKDGHSIWVSETMKAVKDSLGATHIFAVLTDITLEKNQADIDGLTGLLNKRTFCTAVKDYLSSHPDETIGLFMIDLDNFKTVNDTLGHPIGDTALIKTAEFLRFAFSEKDCLIGRVGGDEFMILVKDVISKEELHELQNSVYQDFKILLPDIPQTPPLSGSIGYVFAHCSENFEDIYHKADQAMYQEKSRRHT</sequence>
<dbReference type="SMART" id="SM00267">
    <property type="entry name" value="GGDEF"/>
    <property type="match status" value="1"/>
</dbReference>
<dbReference type="Pfam" id="PF00990">
    <property type="entry name" value="GGDEF"/>
    <property type="match status" value="1"/>
</dbReference>
<dbReference type="PANTHER" id="PTHR46663:SF2">
    <property type="entry name" value="GGDEF DOMAIN-CONTAINING PROTEIN"/>
    <property type="match status" value="1"/>
</dbReference>
<dbReference type="Gene3D" id="3.30.70.270">
    <property type="match status" value="1"/>
</dbReference>
<dbReference type="Pfam" id="PF08447">
    <property type="entry name" value="PAS_3"/>
    <property type="match status" value="1"/>
</dbReference>
<dbReference type="InterPro" id="IPR013655">
    <property type="entry name" value="PAS_fold_3"/>
</dbReference>
<organism evidence="2 3">
    <name type="scientific">Acetivibrio ethanolgignens</name>
    <dbReference type="NCBI Taxonomy" id="290052"/>
    <lineage>
        <taxon>Bacteria</taxon>
        <taxon>Bacillati</taxon>
        <taxon>Bacillota</taxon>
        <taxon>Clostridia</taxon>
        <taxon>Eubacteriales</taxon>
        <taxon>Oscillospiraceae</taxon>
        <taxon>Acetivibrio</taxon>
    </lineage>
</organism>
<dbReference type="NCBIfam" id="TIGR00254">
    <property type="entry name" value="GGDEF"/>
    <property type="match status" value="1"/>
</dbReference>
<dbReference type="NCBIfam" id="TIGR00229">
    <property type="entry name" value="sensory_box"/>
    <property type="match status" value="1"/>
</dbReference>
<dbReference type="Gene3D" id="3.30.450.20">
    <property type="entry name" value="PAS domain"/>
    <property type="match status" value="1"/>
</dbReference>
<name>A0A0V8QGX4_9FIRM</name>
<dbReference type="SUPFAM" id="SSF55073">
    <property type="entry name" value="Nucleotide cyclase"/>
    <property type="match status" value="1"/>
</dbReference>
<dbReference type="InterPro" id="IPR052163">
    <property type="entry name" value="DGC-Regulatory_Protein"/>
</dbReference>
<dbReference type="InterPro" id="IPR043128">
    <property type="entry name" value="Rev_trsase/Diguanyl_cyclase"/>
</dbReference>
<feature type="domain" description="GGDEF" evidence="1">
    <location>
        <begin position="160"/>
        <end position="286"/>
    </location>
</feature>
<comment type="caution">
    <text evidence="2">The sequence shown here is derived from an EMBL/GenBank/DDBJ whole genome shotgun (WGS) entry which is preliminary data.</text>
</comment>
<evidence type="ECO:0000313" key="3">
    <source>
        <dbReference type="Proteomes" id="UP000054874"/>
    </source>
</evidence>
<dbReference type="PROSITE" id="PS50887">
    <property type="entry name" value="GGDEF"/>
    <property type="match status" value="1"/>
</dbReference>
<proteinExistence type="predicted"/>
<dbReference type="InterPro" id="IPR000160">
    <property type="entry name" value="GGDEF_dom"/>
</dbReference>
<evidence type="ECO:0000313" key="2">
    <source>
        <dbReference type="EMBL" id="KSV59845.1"/>
    </source>
</evidence>
<dbReference type="RefSeq" id="WP_058351892.1">
    <property type="nucleotide sequence ID" value="NZ_CABMMD010000079.1"/>
</dbReference>
<dbReference type="EMBL" id="LNAM01000079">
    <property type="protein sequence ID" value="KSV59845.1"/>
    <property type="molecule type" value="Genomic_DNA"/>
</dbReference>
<keyword evidence="3" id="KW-1185">Reference proteome</keyword>
<accession>A0A0V8QGX4</accession>
<dbReference type="AlphaFoldDB" id="A0A0V8QGX4"/>
<protein>
    <recommendedName>
        <fullName evidence="1">GGDEF domain-containing protein</fullName>
    </recommendedName>
</protein>
<dbReference type="STRING" id="290052.ASU35_07525"/>
<dbReference type="Proteomes" id="UP000054874">
    <property type="component" value="Unassembled WGS sequence"/>
</dbReference>
<dbReference type="PANTHER" id="PTHR46663">
    <property type="entry name" value="DIGUANYLATE CYCLASE DGCT-RELATED"/>
    <property type="match status" value="1"/>
</dbReference>
<dbReference type="InterPro" id="IPR000014">
    <property type="entry name" value="PAS"/>
</dbReference>
<gene>
    <name evidence="2" type="ORF">ASU35_07525</name>
</gene>
<dbReference type="SUPFAM" id="SSF55785">
    <property type="entry name" value="PYP-like sensor domain (PAS domain)"/>
    <property type="match status" value="1"/>
</dbReference>